<sequence>MDAASRTARFDVQLTENRFEELRAVKRKDFEEKSLRDPTYTLVGTCLDKCPEYERHEREIHLDLSSFEMIPGTETHNQSGDYPRIDHFKAVKKYHRPAAGNEQPLPEDVRPSKVLLETMDYLVKDVLDRKDISFSAVHNFIRDRTRSIRQDFTLQNIRDDCCVRIHERIARFHIVSGYLLCEEDPAEFDAFQNTEQLRKVLQSLHEFYTDAAKTAGRDNLTFENEPEFRCYYILTHLKDTEVFRKSLSFHPLVFKHPLVQFALRCCLAFHCSNYVEFFRLFQTAPFLASCLLHSHLKDIRLSAYNIMSRAYLGSEAIPEKFIMETLCFEDRLDLEMFCEFVGAKLENGVLFFNRDGEIENDKYKNRRSFLIDSKNSLPLSDVVNGNSNNELVDYVPLVKETKVVEMKDIDMVDFSEDSQPNQVMPLKPLRQIQPKDEFDIDGFSTHILHELVDDFFNNFYINLVSKVYNDEISKFKKAALDYTCVDLYKQIENETVCQSLKSIIQNQINVSKKKEFVDAFSIESARNFLNQEITSYTASCILVMLAEEFMAKTYKGKFLTNWISLYKTKRKQRIEREKRQQRETHIKDQVRVISQSSLPRHFVANDNRFFTPKKASKIETEPLPEVNRNTQVNQKSEPNFESFVSPTKSSKRRKKEDEATKNHISINATNGDERPVSDNDTLFDAIKKEREENEQFEKMLLSLQ</sequence>
<dbReference type="EMBL" id="KE560785">
    <property type="protein sequence ID" value="EPZ35661.1"/>
    <property type="molecule type" value="Genomic_DNA"/>
</dbReference>
<reference evidence="3 4" key="1">
    <citation type="journal article" date="2013" name="Curr. Biol.">
        <title>Shared signatures of parasitism and phylogenomics unite Cryptomycota and microsporidia.</title>
        <authorList>
            <person name="James T.Y."/>
            <person name="Pelin A."/>
            <person name="Bonen L."/>
            <person name="Ahrendt S."/>
            <person name="Sain D."/>
            <person name="Corradi N."/>
            <person name="Stajich J.E."/>
        </authorList>
    </citation>
    <scope>NUCLEOTIDE SEQUENCE [LARGE SCALE GENOMIC DNA]</scope>
    <source>
        <strain evidence="3 4">CSF55</strain>
    </source>
</reference>
<proteinExistence type="predicted"/>
<dbReference type="AlphaFoldDB" id="A0A075B3Q1"/>
<evidence type="ECO:0000259" key="2">
    <source>
        <dbReference type="Pfam" id="PF03399"/>
    </source>
</evidence>
<dbReference type="Pfam" id="PF03399">
    <property type="entry name" value="SAC3_GANP"/>
    <property type="match status" value="1"/>
</dbReference>
<evidence type="ECO:0000313" key="4">
    <source>
        <dbReference type="Proteomes" id="UP000030755"/>
    </source>
</evidence>
<keyword evidence="4" id="KW-1185">Reference proteome</keyword>
<name>A0A075B3Q1_ROZAC</name>
<dbReference type="GO" id="GO:0070390">
    <property type="term" value="C:transcription export complex 2"/>
    <property type="evidence" value="ECO:0007669"/>
    <property type="project" value="TreeGrafter"/>
</dbReference>
<dbReference type="GO" id="GO:0006406">
    <property type="term" value="P:mRNA export from nucleus"/>
    <property type="evidence" value="ECO:0007669"/>
    <property type="project" value="TreeGrafter"/>
</dbReference>
<protein>
    <submittedName>
        <fullName evidence="3">SAC3/GANP/Nin1/mts3/eIF-3 p25 domain-containing protein</fullName>
    </submittedName>
</protein>
<dbReference type="HOGENOM" id="CLU_391883_0_0_1"/>
<evidence type="ECO:0000313" key="3">
    <source>
        <dbReference type="EMBL" id="EPZ35661.1"/>
    </source>
</evidence>
<evidence type="ECO:0000256" key="1">
    <source>
        <dbReference type="SAM" id="MobiDB-lite"/>
    </source>
</evidence>
<dbReference type="STRING" id="988480.A0A075B3Q1"/>
<dbReference type="InterPro" id="IPR005062">
    <property type="entry name" value="SAC3/GANP/THP3_conserved"/>
</dbReference>
<dbReference type="GO" id="GO:0005737">
    <property type="term" value="C:cytoplasm"/>
    <property type="evidence" value="ECO:0007669"/>
    <property type="project" value="TreeGrafter"/>
</dbReference>
<dbReference type="InterPro" id="IPR045107">
    <property type="entry name" value="SAC3/GANP/THP3"/>
</dbReference>
<organism evidence="3 4">
    <name type="scientific">Rozella allomycis (strain CSF55)</name>
    <dbReference type="NCBI Taxonomy" id="988480"/>
    <lineage>
        <taxon>Eukaryota</taxon>
        <taxon>Fungi</taxon>
        <taxon>Fungi incertae sedis</taxon>
        <taxon>Cryptomycota</taxon>
        <taxon>Cryptomycota incertae sedis</taxon>
        <taxon>Rozella</taxon>
    </lineage>
</organism>
<dbReference type="PANTHER" id="PTHR12436:SF3">
    <property type="entry name" value="GERMINAL-CENTER ASSOCIATED NUCLEAR PROTEIN"/>
    <property type="match status" value="1"/>
</dbReference>
<dbReference type="OrthoDB" id="264795at2759"/>
<dbReference type="PANTHER" id="PTHR12436">
    <property type="entry name" value="80 KDA MCM3-ASSOCIATED PROTEIN"/>
    <property type="match status" value="1"/>
</dbReference>
<gene>
    <name evidence="3" type="ORF">O9G_003605</name>
</gene>
<feature type="domain" description="SAC3/GANP/THP3 conserved" evidence="2">
    <location>
        <begin position="50"/>
        <end position="345"/>
    </location>
</feature>
<feature type="region of interest" description="Disordered" evidence="1">
    <location>
        <begin position="613"/>
        <end position="680"/>
    </location>
</feature>
<accession>A0A075B3Q1</accession>
<feature type="compositionally biased region" description="Polar residues" evidence="1">
    <location>
        <begin position="627"/>
        <end position="648"/>
    </location>
</feature>
<dbReference type="Proteomes" id="UP000030755">
    <property type="component" value="Unassembled WGS sequence"/>
</dbReference>
<dbReference type="Gene3D" id="1.25.40.990">
    <property type="match status" value="1"/>
</dbReference>